<organism evidence="1">
    <name type="scientific">marine sediment metagenome</name>
    <dbReference type="NCBI Taxonomy" id="412755"/>
    <lineage>
        <taxon>unclassified sequences</taxon>
        <taxon>metagenomes</taxon>
        <taxon>ecological metagenomes</taxon>
    </lineage>
</organism>
<sequence length="142" mass="16822">MKRCNSCNKELISFKGMFLHIDNPCSGIEDGISIDMNIVDEGLNEKWKELYSFPEKDDYDVRIEQEQEIEGLNRGMKTRQDRIDQLVSNLKTTKVNKDLWEEQAIKEGKELEELKIKNLKIEAKIEGHWLLRRLWKWISPTL</sequence>
<reference evidence="1" key="1">
    <citation type="journal article" date="2015" name="Nature">
        <title>Complex archaea that bridge the gap between prokaryotes and eukaryotes.</title>
        <authorList>
            <person name="Spang A."/>
            <person name="Saw J.H."/>
            <person name="Jorgensen S.L."/>
            <person name="Zaremba-Niedzwiedzka K."/>
            <person name="Martijn J."/>
            <person name="Lind A.E."/>
            <person name="van Eijk R."/>
            <person name="Schleper C."/>
            <person name="Guy L."/>
            <person name="Ettema T.J."/>
        </authorList>
    </citation>
    <scope>NUCLEOTIDE SEQUENCE</scope>
</reference>
<protein>
    <submittedName>
        <fullName evidence="1">Uncharacterized protein</fullName>
    </submittedName>
</protein>
<gene>
    <name evidence="1" type="ORF">LCGC14_0846640</name>
</gene>
<proteinExistence type="predicted"/>
<name>A0A0F9RWD1_9ZZZZ</name>
<dbReference type="EMBL" id="LAZR01002503">
    <property type="protein sequence ID" value="KKN29211.1"/>
    <property type="molecule type" value="Genomic_DNA"/>
</dbReference>
<evidence type="ECO:0000313" key="1">
    <source>
        <dbReference type="EMBL" id="KKN29211.1"/>
    </source>
</evidence>
<comment type="caution">
    <text evidence="1">The sequence shown here is derived from an EMBL/GenBank/DDBJ whole genome shotgun (WGS) entry which is preliminary data.</text>
</comment>
<accession>A0A0F9RWD1</accession>
<dbReference type="AlphaFoldDB" id="A0A0F9RWD1"/>